<name>A0AAD5TDU5_9FUNG</name>
<feature type="transmembrane region" description="Helical" evidence="1">
    <location>
        <begin position="289"/>
        <end position="314"/>
    </location>
</feature>
<organism evidence="2 3">
    <name type="scientific">Geranomyces variabilis</name>
    <dbReference type="NCBI Taxonomy" id="109894"/>
    <lineage>
        <taxon>Eukaryota</taxon>
        <taxon>Fungi</taxon>
        <taxon>Fungi incertae sedis</taxon>
        <taxon>Chytridiomycota</taxon>
        <taxon>Chytridiomycota incertae sedis</taxon>
        <taxon>Chytridiomycetes</taxon>
        <taxon>Spizellomycetales</taxon>
        <taxon>Powellomycetaceae</taxon>
        <taxon>Geranomyces</taxon>
    </lineage>
</organism>
<comment type="caution">
    <text evidence="2">The sequence shown here is derived from an EMBL/GenBank/DDBJ whole genome shotgun (WGS) entry which is preliminary data.</text>
</comment>
<dbReference type="AlphaFoldDB" id="A0AAD5TDU5"/>
<evidence type="ECO:0000256" key="1">
    <source>
        <dbReference type="SAM" id="Phobius"/>
    </source>
</evidence>
<feature type="transmembrane region" description="Helical" evidence="1">
    <location>
        <begin position="156"/>
        <end position="176"/>
    </location>
</feature>
<accession>A0AAD5TDU5</accession>
<keyword evidence="1" id="KW-0812">Transmembrane</keyword>
<feature type="transmembrane region" description="Helical" evidence="1">
    <location>
        <begin position="83"/>
        <end position="105"/>
    </location>
</feature>
<feature type="transmembrane region" description="Helical" evidence="1">
    <location>
        <begin position="111"/>
        <end position="130"/>
    </location>
</feature>
<dbReference type="Proteomes" id="UP001212152">
    <property type="component" value="Unassembled WGS sequence"/>
</dbReference>
<keyword evidence="1" id="KW-0472">Membrane</keyword>
<proteinExistence type="predicted"/>
<dbReference type="EMBL" id="JADGJQ010000072">
    <property type="protein sequence ID" value="KAJ3173331.1"/>
    <property type="molecule type" value="Genomic_DNA"/>
</dbReference>
<keyword evidence="3" id="KW-1185">Reference proteome</keyword>
<feature type="transmembrane region" description="Helical" evidence="1">
    <location>
        <begin position="38"/>
        <end position="62"/>
    </location>
</feature>
<gene>
    <name evidence="2" type="ORF">HDU87_007705</name>
</gene>
<evidence type="ECO:0000313" key="3">
    <source>
        <dbReference type="Proteomes" id="UP001212152"/>
    </source>
</evidence>
<reference evidence="2" key="1">
    <citation type="submission" date="2020-05" db="EMBL/GenBank/DDBJ databases">
        <title>Phylogenomic resolution of chytrid fungi.</title>
        <authorList>
            <person name="Stajich J.E."/>
            <person name="Amses K."/>
            <person name="Simmons R."/>
            <person name="Seto K."/>
            <person name="Myers J."/>
            <person name="Bonds A."/>
            <person name="Quandt C.A."/>
            <person name="Barry K."/>
            <person name="Liu P."/>
            <person name="Grigoriev I."/>
            <person name="Longcore J.E."/>
            <person name="James T.Y."/>
        </authorList>
    </citation>
    <scope>NUCLEOTIDE SEQUENCE</scope>
    <source>
        <strain evidence="2">JEL0379</strain>
    </source>
</reference>
<feature type="transmembrane region" description="Helical" evidence="1">
    <location>
        <begin position="326"/>
        <end position="349"/>
    </location>
</feature>
<sequence>MQEVPAPWACGLDAIRSLDGYVADHWSFRTSMCVSNRLVLALAIPCMALSLTIAVAMVCLLARDYKLTGKAMNMSKMFYTSSAFTSFGLMLGAMSFLVSGPWMLVLNSCTYMIGSQALIGAAYSTLFQWITVTSKMLQISDEEWLILRVQALRKTLLFPTYLVFAFCMPVCIIRAASSDNIVLYNVTNTLYLGGMLPWFCMWCTCASQFSVHFARLIEATVDGTKDFTFTIKKSAAGPRATISQIPHELAPTLRSAVMSSPLNPGSNDTANPAKERAIEMLAVAKRVRIVGMLIAADKIVFILIYVVLIIHGLLAWQRPASTSFPFGFYAIMLGGIPGANFLVLAMSYYHVSTGPSRATFSRSAGVTKEAL</sequence>
<protein>
    <submittedName>
        <fullName evidence="2">Uncharacterized protein</fullName>
    </submittedName>
</protein>
<keyword evidence="1" id="KW-1133">Transmembrane helix</keyword>
<evidence type="ECO:0000313" key="2">
    <source>
        <dbReference type="EMBL" id="KAJ3173331.1"/>
    </source>
</evidence>